<dbReference type="NCBIfam" id="TIGR00071">
    <property type="entry name" value="hisT_truA"/>
    <property type="match status" value="1"/>
</dbReference>
<evidence type="ECO:0000313" key="9">
    <source>
        <dbReference type="EMBL" id="HFM97779.1"/>
    </source>
</evidence>
<comment type="function">
    <text evidence="4">Formation of pseudouridine at positions 38, 39 and 40 in the anticodon stem and loop of transfer RNAs.</text>
</comment>
<evidence type="ECO:0000256" key="5">
    <source>
        <dbReference type="PIRSR" id="PIRSR001430-1"/>
    </source>
</evidence>
<dbReference type="GO" id="GO:0003723">
    <property type="term" value="F:RNA binding"/>
    <property type="evidence" value="ECO:0007669"/>
    <property type="project" value="InterPro"/>
</dbReference>
<dbReference type="InterPro" id="IPR020097">
    <property type="entry name" value="PsdUridine_synth_TruA_a/b_dom"/>
</dbReference>
<dbReference type="PANTHER" id="PTHR11142:SF0">
    <property type="entry name" value="TRNA PSEUDOURIDINE SYNTHASE-LIKE 1"/>
    <property type="match status" value="1"/>
</dbReference>
<dbReference type="InterPro" id="IPR020095">
    <property type="entry name" value="PsdUridine_synth_TruA_C"/>
</dbReference>
<comment type="catalytic activity">
    <reaction evidence="4 7">
        <text>uridine(38/39/40) in tRNA = pseudouridine(38/39/40) in tRNA</text>
        <dbReference type="Rhea" id="RHEA:22376"/>
        <dbReference type="Rhea" id="RHEA-COMP:10085"/>
        <dbReference type="Rhea" id="RHEA-COMP:10087"/>
        <dbReference type="ChEBI" id="CHEBI:65314"/>
        <dbReference type="ChEBI" id="CHEBI:65315"/>
        <dbReference type="EC" id="5.4.99.12"/>
    </reaction>
</comment>
<comment type="subunit">
    <text evidence="4">Homodimer.</text>
</comment>
<dbReference type="Pfam" id="PF01416">
    <property type="entry name" value="PseudoU_synth_1"/>
    <property type="match status" value="2"/>
</dbReference>
<comment type="caution">
    <text evidence="4">Lacks conserved residue(s) required for the propagation of feature annotation.</text>
</comment>
<dbReference type="EC" id="5.4.99.12" evidence="4"/>
<accession>A0A7C3PET9</accession>
<dbReference type="EMBL" id="DSRU01000110">
    <property type="protein sequence ID" value="HFM97779.1"/>
    <property type="molecule type" value="Genomic_DNA"/>
</dbReference>
<evidence type="ECO:0000256" key="1">
    <source>
        <dbReference type="ARBA" id="ARBA00009375"/>
    </source>
</evidence>
<evidence type="ECO:0000259" key="8">
    <source>
        <dbReference type="Pfam" id="PF01416"/>
    </source>
</evidence>
<feature type="domain" description="Pseudouridine synthase I TruA alpha/beta" evidence="8">
    <location>
        <begin position="15"/>
        <end position="110"/>
    </location>
</feature>
<dbReference type="HAMAP" id="MF_00171">
    <property type="entry name" value="TruA"/>
    <property type="match status" value="1"/>
</dbReference>
<evidence type="ECO:0000256" key="6">
    <source>
        <dbReference type="PIRSR" id="PIRSR001430-2"/>
    </source>
</evidence>
<keyword evidence="2 4" id="KW-0819">tRNA processing</keyword>
<protein>
    <recommendedName>
        <fullName evidence="4">tRNA pseudouridine synthase A</fullName>
        <ecNumber evidence="4">5.4.99.12</ecNumber>
    </recommendedName>
    <alternativeName>
        <fullName evidence="4">tRNA pseudouridine(38-40) synthase</fullName>
    </alternativeName>
    <alternativeName>
        <fullName evidence="4">tRNA pseudouridylate synthase I</fullName>
    </alternativeName>
    <alternativeName>
        <fullName evidence="4">tRNA-uridine isomerase I</fullName>
    </alternativeName>
</protein>
<dbReference type="GO" id="GO:0160147">
    <property type="term" value="F:tRNA pseudouridine(38-40) synthase activity"/>
    <property type="evidence" value="ECO:0007669"/>
    <property type="project" value="UniProtKB-EC"/>
</dbReference>
<dbReference type="Gene3D" id="3.30.70.660">
    <property type="entry name" value="Pseudouridine synthase I, catalytic domain, C-terminal subdomain"/>
    <property type="match status" value="1"/>
</dbReference>
<dbReference type="GO" id="GO:0031119">
    <property type="term" value="P:tRNA pseudouridine synthesis"/>
    <property type="evidence" value="ECO:0007669"/>
    <property type="project" value="UniProtKB-UniRule"/>
</dbReference>
<keyword evidence="3 4" id="KW-0413">Isomerase</keyword>
<dbReference type="InterPro" id="IPR020103">
    <property type="entry name" value="PsdUridine_synth_cat_dom_sf"/>
</dbReference>
<sequence length="285" mass="32640">MEVVSAQVQRVALVIQYLGTHFHGWQWQPHHRTVQEEIENALQSVLQYPVRIHGAGRTDTGVHAAAQVAHFDAPAHIPAHRWASILNARLPDDVLIRASAAVSDSWHARFSAVWRRYRYTLYTDPRPNLFVRPYTWHYYYEPIDESLIQAALEPLLGRHHLAAFHRAGSSRVHSWVDVQVAECRRQDSFLWIEVQAGGFLYGMMRLLVGMLVEVGRGVRSPKNFTEIWKSQLRDQVKYAAPPQGLCLLRVGYPDFPFAPEVWYDTQPLFSFFQPSSPLIAATPHG</sequence>
<comment type="caution">
    <text evidence="9">The sequence shown here is derived from an EMBL/GenBank/DDBJ whole genome shotgun (WGS) entry which is preliminary data.</text>
</comment>
<organism evidence="9">
    <name type="scientific">Oscillatoriales cyanobacterium SpSt-418</name>
    <dbReference type="NCBI Taxonomy" id="2282169"/>
    <lineage>
        <taxon>Bacteria</taxon>
        <taxon>Bacillati</taxon>
        <taxon>Cyanobacteriota</taxon>
        <taxon>Cyanophyceae</taxon>
        <taxon>Oscillatoriophycideae</taxon>
        <taxon>Oscillatoriales</taxon>
    </lineage>
</organism>
<dbReference type="InterPro" id="IPR020094">
    <property type="entry name" value="TruA/RsuA/RluB/E/F_N"/>
</dbReference>
<dbReference type="PANTHER" id="PTHR11142">
    <property type="entry name" value="PSEUDOURIDYLATE SYNTHASE"/>
    <property type="match status" value="1"/>
</dbReference>
<dbReference type="SUPFAM" id="SSF55120">
    <property type="entry name" value="Pseudouridine synthase"/>
    <property type="match status" value="1"/>
</dbReference>
<evidence type="ECO:0000256" key="2">
    <source>
        <dbReference type="ARBA" id="ARBA00022694"/>
    </source>
</evidence>
<evidence type="ECO:0000256" key="7">
    <source>
        <dbReference type="RuleBase" id="RU003792"/>
    </source>
</evidence>
<name>A0A7C3PET9_9CYAN</name>
<dbReference type="Gene3D" id="3.30.70.580">
    <property type="entry name" value="Pseudouridine synthase I, catalytic domain, N-terminal subdomain"/>
    <property type="match status" value="1"/>
</dbReference>
<dbReference type="CDD" id="cd02570">
    <property type="entry name" value="PseudoU_synth_EcTruA"/>
    <property type="match status" value="1"/>
</dbReference>
<feature type="binding site" evidence="4 6">
    <location>
        <position position="117"/>
    </location>
    <ligand>
        <name>substrate</name>
    </ligand>
</feature>
<dbReference type="InterPro" id="IPR001406">
    <property type="entry name" value="PsdUridine_synth_TruA"/>
</dbReference>
<dbReference type="AlphaFoldDB" id="A0A7C3PET9"/>
<comment type="similarity">
    <text evidence="1 4 7">Belongs to the tRNA pseudouridine synthase TruA family.</text>
</comment>
<proteinExistence type="inferred from homology"/>
<feature type="domain" description="Pseudouridine synthase I TruA alpha/beta" evidence="8">
    <location>
        <begin position="152"/>
        <end position="253"/>
    </location>
</feature>
<gene>
    <name evidence="4 9" type="primary">truA</name>
    <name evidence="9" type="ORF">ENR64_08410</name>
</gene>
<feature type="active site" description="Nucleophile" evidence="4 5">
    <location>
        <position position="59"/>
    </location>
</feature>
<reference evidence="9" key="1">
    <citation type="journal article" date="2020" name="mSystems">
        <title>Genome- and Community-Level Interaction Insights into Carbon Utilization and Element Cycling Functions of Hydrothermarchaeota in Hydrothermal Sediment.</title>
        <authorList>
            <person name="Zhou Z."/>
            <person name="Liu Y."/>
            <person name="Xu W."/>
            <person name="Pan J."/>
            <person name="Luo Z.H."/>
            <person name="Li M."/>
        </authorList>
    </citation>
    <scope>NUCLEOTIDE SEQUENCE [LARGE SCALE GENOMIC DNA]</scope>
    <source>
        <strain evidence="9">SpSt-418</strain>
    </source>
</reference>
<evidence type="ECO:0000256" key="3">
    <source>
        <dbReference type="ARBA" id="ARBA00023235"/>
    </source>
</evidence>
<dbReference type="FunFam" id="3.30.70.580:FF:000001">
    <property type="entry name" value="tRNA pseudouridine synthase A"/>
    <property type="match status" value="1"/>
</dbReference>
<dbReference type="PIRSF" id="PIRSF001430">
    <property type="entry name" value="tRNA_psdUrid_synth"/>
    <property type="match status" value="1"/>
</dbReference>
<evidence type="ECO:0000256" key="4">
    <source>
        <dbReference type="HAMAP-Rule" id="MF_00171"/>
    </source>
</evidence>